<comment type="caution">
    <text evidence="7">Lacks conserved residue(s) required for the propagation of feature annotation.</text>
</comment>
<comment type="similarity">
    <text evidence="7">Belongs to the RecR family.</text>
</comment>
<gene>
    <name evidence="7 9" type="primary">recR</name>
    <name evidence="9" type="ORF">N7603_08020</name>
</gene>
<dbReference type="Pfam" id="PF21175">
    <property type="entry name" value="RecR_C"/>
    <property type="match status" value="1"/>
</dbReference>
<dbReference type="HAMAP" id="MF_00017">
    <property type="entry name" value="RecR"/>
    <property type="match status" value="1"/>
</dbReference>
<dbReference type="InterPro" id="IPR000093">
    <property type="entry name" value="DNA_Rcmb_RecR"/>
</dbReference>
<dbReference type="InterPro" id="IPR006171">
    <property type="entry name" value="TOPRIM_dom"/>
</dbReference>
<dbReference type="CDD" id="cd01025">
    <property type="entry name" value="TOPRIM_recR"/>
    <property type="match status" value="1"/>
</dbReference>
<keyword evidence="4 7" id="KW-0862">Zinc</keyword>
<dbReference type="Gene3D" id="3.40.1360.10">
    <property type="match status" value="1"/>
</dbReference>
<comment type="function">
    <text evidence="7">May play a role in DNA repair. It seems to be involved in an RecBC-independent recombinational process of DNA repair. It may act with RecF and RecO.</text>
</comment>
<dbReference type="SUPFAM" id="SSF111304">
    <property type="entry name" value="Recombination protein RecR"/>
    <property type="match status" value="1"/>
</dbReference>
<name>A0ABT2PZ23_9MOLU</name>
<evidence type="ECO:0000256" key="6">
    <source>
        <dbReference type="ARBA" id="ARBA00023204"/>
    </source>
</evidence>
<dbReference type="SMART" id="SM00493">
    <property type="entry name" value="TOPRIM"/>
    <property type="match status" value="1"/>
</dbReference>
<dbReference type="Gene3D" id="1.10.8.420">
    <property type="entry name" value="RecR Domain 1"/>
    <property type="match status" value="1"/>
</dbReference>
<dbReference type="InterPro" id="IPR034137">
    <property type="entry name" value="TOPRIM_RecR"/>
</dbReference>
<dbReference type="PANTHER" id="PTHR30446">
    <property type="entry name" value="RECOMBINATION PROTEIN RECR"/>
    <property type="match status" value="1"/>
</dbReference>
<dbReference type="RefSeq" id="WP_262096923.1">
    <property type="nucleotide sequence ID" value="NZ_JAOEGN010000018.1"/>
</dbReference>
<dbReference type="NCBIfam" id="TIGR00615">
    <property type="entry name" value="recR"/>
    <property type="match status" value="1"/>
</dbReference>
<evidence type="ECO:0000256" key="5">
    <source>
        <dbReference type="ARBA" id="ARBA00023172"/>
    </source>
</evidence>
<reference evidence="10" key="1">
    <citation type="submission" date="2023-07" db="EMBL/GenBank/DDBJ databases">
        <title>Novel Mycoplasma species identified in domestic and wild animals.</title>
        <authorList>
            <person name="Volokhov D.V."/>
            <person name="Furtak V.A."/>
            <person name="Zagorodnyaya T.A."/>
        </authorList>
    </citation>
    <scope>NUCLEOTIDE SEQUENCE [LARGE SCALE GENOMIC DNA]</scope>
    <source>
        <strain evidence="10">92-19</strain>
    </source>
</reference>
<dbReference type="EMBL" id="JAOEGN010000018">
    <property type="protein sequence ID" value="MCU0105604.1"/>
    <property type="molecule type" value="Genomic_DNA"/>
</dbReference>
<dbReference type="Gene3D" id="6.10.250.240">
    <property type="match status" value="1"/>
</dbReference>
<dbReference type="Proteomes" id="UP001209076">
    <property type="component" value="Unassembled WGS sequence"/>
</dbReference>
<dbReference type="Pfam" id="PF21176">
    <property type="entry name" value="RecR_HhH"/>
    <property type="match status" value="1"/>
</dbReference>
<accession>A0ABT2PZ23</accession>
<sequence>MKYPESFLKLVEDFKKFPGIGKKTAERLALFTISTLDKEQVSSFSEHLNEAKENITHCPICGTLMEHHCPICEDPNRDKNTIMVVSDDKDVFVLERTPIYHGLYHVLGGAIDFSRGIGPEDLNIESLFQRLNDVDEIILSLAGTVEGELTAQYLKELLKHKGIKVSRIAYGIPVGADLSFADDHTLELALNNRQKYE</sequence>
<keyword evidence="6 7" id="KW-0234">DNA repair</keyword>
<evidence type="ECO:0000259" key="8">
    <source>
        <dbReference type="PROSITE" id="PS50880"/>
    </source>
</evidence>
<evidence type="ECO:0000256" key="1">
    <source>
        <dbReference type="ARBA" id="ARBA00022723"/>
    </source>
</evidence>
<dbReference type="InterPro" id="IPR023627">
    <property type="entry name" value="Rcmb_RecR"/>
</dbReference>
<dbReference type="Pfam" id="PF13662">
    <property type="entry name" value="Toprim_4"/>
    <property type="match status" value="1"/>
</dbReference>
<evidence type="ECO:0000256" key="4">
    <source>
        <dbReference type="ARBA" id="ARBA00022833"/>
    </source>
</evidence>
<keyword evidence="2 7" id="KW-0227">DNA damage</keyword>
<keyword evidence="3 7" id="KW-0863">Zinc-finger</keyword>
<feature type="domain" description="Toprim" evidence="8">
    <location>
        <begin position="80"/>
        <end position="173"/>
    </location>
</feature>
<organism evidence="9 10">
    <name type="scientific">Paracholeplasma vituli</name>
    <dbReference type="NCBI Taxonomy" id="69473"/>
    <lineage>
        <taxon>Bacteria</taxon>
        <taxon>Bacillati</taxon>
        <taxon>Mycoplasmatota</taxon>
        <taxon>Mollicutes</taxon>
        <taxon>Acholeplasmatales</taxon>
        <taxon>Acholeplasmataceae</taxon>
        <taxon>Paracholeplasma</taxon>
    </lineage>
</organism>
<comment type="caution">
    <text evidence="9">The sequence shown here is derived from an EMBL/GenBank/DDBJ whole genome shotgun (WGS) entry which is preliminary data.</text>
</comment>
<dbReference type="PANTHER" id="PTHR30446:SF0">
    <property type="entry name" value="RECOMBINATION PROTEIN RECR"/>
    <property type="match status" value="1"/>
</dbReference>
<keyword evidence="10" id="KW-1185">Reference proteome</keyword>
<keyword evidence="5 7" id="KW-0233">DNA recombination</keyword>
<protein>
    <recommendedName>
        <fullName evidence="7">Recombination protein RecR</fullName>
    </recommendedName>
</protein>
<evidence type="ECO:0000256" key="7">
    <source>
        <dbReference type="HAMAP-Rule" id="MF_00017"/>
    </source>
</evidence>
<dbReference type="PROSITE" id="PS50880">
    <property type="entry name" value="TOPRIM"/>
    <property type="match status" value="1"/>
</dbReference>
<evidence type="ECO:0000256" key="2">
    <source>
        <dbReference type="ARBA" id="ARBA00022763"/>
    </source>
</evidence>
<keyword evidence="1 7" id="KW-0479">Metal-binding</keyword>
<evidence type="ECO:0000313" key="10">
    <source>
        <dbReference type="Proteomes" id="UP001209076"/>
    </source>
</evidence>
<evidence type="ECO:0000313" key="9">
    <source>
        <dbReference type="EMBL" id="MCU0105604.1"/>
    </source>
</evidence>
<proteinExistence type="inferred from homology"/>
<evidence type="ECO:0000256" key="3">
    <source>
        <dbReference type="ARBA" id="ARBA00022771"/>
    </source>
</evidence>